<feature type="coiled-coil region" evidence="11">
    <location>
        <begin position="470"/>
        <end position="497"/>
    </location>
</feature>
<dbReference type="CDD" id="cd03250">
    <property type="entry name" value="ABCC_MRP_domain1"/>
    <property type="match status" value="1"/>
</dbReference>
<dbReference type="PROSITE" id="PS50893">
    <property type="entry name" value="ABC_TRANSPORTER_2"/>
    <property type="match status" value="2"/>
</dbReference>
<dbReference type="GO" id="GO:0140359">
    <property type="term" value="F:ABC-type transporter activity"/>
    <property type="evidence" value="ECO:0007669"/>
    <property type="project" value="InterPro"/>
</dbReference>
<keyword evidence="10" id="KW-0325">Glycoprotein</keyword>
<dbReference type="InterPro" id="IPR011527">
    <property type="entry name" value="ABC1_TM_dom"/>
</dbReference>
<evidence type="ECO:0000256" key="6">
    <source>
        <dbReference type="ARBA" id="ARBA00022741"/>
    </source>
</evidence>
<keyword evidence="9 13" id="KW-0472">Membrane</keyword>
<dbReference type="InterPro" id="IPR050173">
    <property type="entry name" value="ABC_transporter_C-like"/>
</dbReference>
<dbReference type="PANTHER" id="PTHR24223">
    <property type="entry name" value="ATP-BINDING CASSETTE SUB-FAMILY C"/>
    <property type="match status" value="1"/>
</dbReference>
<evidence type="ECO:0000259" key="14">
    <source>
        <dbReference type="PROSITE" id="PS50893"/>
    </source>
</evidence>
<dbReference type="FunFam" id="1.20.1560.10:FF:000010">
    <property type="entry name" value="Multidrug resistance-associated ABC transporter"/>
    <property type="match status" value="1"/>
</dbReference>
<organism evidence="16 17">
    <name type="scientific">Seminavis robusta</name>
    <dbReference type="NCBI Taxonomy" id="568900"/>
    <lineage>
        <taxon>Eukaryota</taxon>
        <taxon>Sar</taxon>
        <taxon>Stramenopiles</taxon>
        <taxon>Ochrophyta</taxon>
        <taxon>Bacillariophyta</taxon>
        <taxon>Bacillariophyceae</taxon>
        <taxon>Bacillariophycidae</taxon>
        <taxon>Naviculales</taxon>
        <taxon>Naviculaceae</taxon>
        <taxon>Seminavis</taxon>
    </lineage>
</organism>
<evidence type="ECO:0000256" key="7">
    <source>
        <dbReference type="ARBA" id="ARBA00022840"/>
    </source>
</evidence>
<keyword evidence="6" id="KW-0547">Nucleotide-binding</keyword>
<feature type="transmembrane region" description="Helical" evidence="13">
    <location>
        <begin position="1054"/>
        <end position="1075"/>
    </location>
</feature>
<dbReference type="GO" id="GO:0005774">
    <property type="term" value="C:vacuolar membrane"/>
    <property type="evidence" value="ECO:0007669"/>
    <property type="project" value="UniProtKB-SubCell"/>
</dbReference>
<dbReference type="Pfam" id="PF00664">
    <property type="entry name" value="ABC_membrane"/>
    <property type="match status" value="2"/>
</dbReference>
<dbReference type="Gene3D" id="3.40.50.300">
    <property type="entry name" value="P-loop containing nucleotide triphosphate hydrolases"/>
    <property type="match status" value="2"/>
</dbReference>
<evidence type="ECO:0000256" key="10">
    <source>
        <dbReference type="ARBA" id="ARBA00023180"/>
    </source>
</evidence>
<feature type="domain" description="ABC transmembrane type-1" evidence="15">
    <location>
        <begin position="127"/>
        <end position="405"/>
    </location>
</feature>
<reference evidence="16" key="1">
    <citation type="submission" date="2020-06" db="EMBL/GenBank/DDBJ databases">
        <authorList>
            <consortium name="Plant Systems Biology data submission"/>
        </authorList>
    </citation>
    <scope>NUCLEOTIDE SEQUENCE</scope>
    <source>
        <strain evidence="16">D6</strain>
    </source>
</reference>
<dbReference type="SMART" id="SM00382">
    <property type="entry name" value="AAA"/>
    <property type="match status" value="2"/>
</dbReference>
<evidence type="ECO:0000256" key="9">
    <source>
        <dbReference type="ARBA" id="ARBA00023136"/>
    </source>
</evidence>
<dbReference type="InterPro" id="IPR003593">
    <property type="entry name" value="AAA+_ATPase"/>
</dbReference>
<dbReference type="GO" id="GO:0005524">
    <property type="term" value="F:ATP binding"/>
    <property type="evidence" value="ECO:0007669"/>
    <property type="project" value="UniProtKB-KW"/>
</dbReference>
<dbReference type="GO" id="GO:0000323">
    <property type="term" value="C:lytic vacuole"/>
    <property type="evidence" value="ECO:0007669"/>
    <property type="project" value="UniProtKB-ARBA"/>
</dbReference>
<accession>A0A9N8DEQ8</accession>
<feature type="transmembrane region" description="Helical" evidence="13">
    <location>
        <begin position="871"/>
        <end position="897"/>
    </location>
</feature>
<keyword evidence="7" id="KW-0067">ATP-binding</keyword>
<keyword evidence="11" id="KW-0175">Coiled coil</keyword>
<keyword evidence="8 13" id="KW-1133">Transmembrane helix</keyword>
<feature type="transmembrane region" description="Helical" evidence="13">
    <location>
        <begin position="236"/>
        <end position="255"/>
    </location>
</feature>
<proteinExistence type="predicted"/>
<dbReference type="GO" id="GO:0016887">
    <property type="term" value="F:ATP hydrolysis activity"/>
    <property type="evidence" value="ECO:0007669"/>
    <property type="project" value="InterPro"/>
</dbReference>
<dbReference type="Pfam" id="PF00005">
    <property type="entry name" value="ABC_tran"/>
    <property type="match status" value="2"/>
</dbReference>
<name>A0A9N8DEQ8_9STRA</name>
<evidence type="ECO:0000256" key="11">
    <source>
        <dbReference type="SAM" id="Coils"/>
    </source>
</evidence>
<dbReference type="FunFam" id="3.40.50.300:FF:000630">
    <property type="entry name" value="ATP-binding cassette (ABC) transporter, putative"/>
    <property type="match status" value="1"/>
</dbReference>
<dbReference type="InterPro" id="IPR036640">
    <property type="entry name" value="ABC1_TM_sf"/>
</dbReference>
<keyword evidence="5" id="KW-0677">Repeat</keyword>
<comment type="subcellular location">
    <subcellularLocation>
        <location evidence="1">Vacuole membrane</location>
        <topology evidence="1">Multi-pass membrane protein</topology>
    </subcellularLocation>
</comment>
<keyword evidence="4 13" id="KW-0812">Transmembrane</keyword>
<feature type="compositionally biased region" description="Polar residues" evidence="12">
    <location>
        <begin position="7"/>
        <end position="37"/>
    </location>
</feature>
<feature type="transmembrane region" description="Helical" evidence="13">
    <location>
        <begin position="341"/>
        <end position="364"/>
    </location>
</feature>
<dbReference type="OrthoDB" id="6500128at2759"/>
<evidence type="ECO:0000256" key="8">
    <source>
        <dbReference type="ARBA" id="ARBA00022989"/>
    </source>
</evidence>
<evidence type="ECO:0000259" key="15">
    <source>
        <dbReference type="PROSITE" id="PS50929"/>
    </source>
</evidence>
<sequence length="1411" mass="155180">MTAAYGSISQEESTKSNGALDPTNNDETTPLVSTSIKSEGDNDMPVVSRGIFSSWLIFGWLTPLLEYGHSKKQLDPSDLNMIPLPQDCSTGPVTDIFEEHWAAELKEKNPSLVRALYRSYGADFVRAGFLKLTHDCLSFVGPAVLHAMINYLRDANAPRSRGLTLTALVALSQLSMSLAVRHYFFKCYKTGLRVRTAVVAAVYKKALVLSSGERQTRTVGEITNLMSIDAKRLQDITTYLHGVWYSVFQIVLSLYFLWGQLGSSCLAGIAVMIVVMPITKNVAQGIARLQKALMKARDERVNINSEVLSSMKTVKIQAWEEPFFERIMKSRVNELKQLLRYWIYSSATAMIWNGTPLAVALSTFGTYVLTGHDLEVASALTSLALFDIMRFPIFMLPNVINSIAEAMVSIQRVQSFLLCEEQRSIGPGELILEDKDAVGVKMVNLSAAYDSKKPKIDDKMLKVNPAAKELADKDWEVQLLKARLEAAEREIKDLSRSASIVDTGGHETTTRAESKPGTYDAEKELDGANLLCLKRINFECRRGELIAIVGTVGGGKSSFLNSILGEVRQLTGETSVAGKLSFFAQSPFILNATVKDNILFGHVGEAFDADLYNKAIEVCALKHDLAMLPAGDNTEIGEKGVTLSGGQKARVALARAVYHKADISLVDDALSAVDAHVAKHLFDKCIVEELLGNQDRSVILVTNAIQYLNHEKVSRVIVLNDGRIAEQGTYQELTSRKDSLFSKFVAVVKETGIGPGDLDEAGVTVEAGESSLDIVEAVKERLSATRRRSSIKANTNSEKVKPNVLMTEEVRSVGHVKLEVYLNYARSAGGVFVPFLITGIFAATEFVNVFLKWWLTYWSSHGDSTSQYWFLGIYALGNLASVLSSFFSFLIMVFFALKACRKLYHKMLDVVLQAPMSFYDTTPIGRIINRFSKDMYTVDEEVVMTLRSYLWTVMSVISTITVISGVTPVFTFALVPILAFYVMQQKFFTVTYRELKRLDSINRSPLYALLGETIDGVATIRAFAAHDALTHRLMSSLDLQQHAYYLTQSSLCWLSVRLEMIGTAIIAFACLCSVLEHDYIDGDEVLAGLYGLSISYALSITGALNWSVRMASDFEANMVAVERVNEYCNIPSEADRHTDDDKTAEAQSWPSGGEINFVGAKLRYRPNLPLVLKGLDIHIPASSKVGVVGRTGAGKSTLMTSLLRIVELDEGEIVIDGLNIRNLGLAMLRKKIAVIPQDPVLFSGTVRTNLDPFEQYEDNLLEGVLTRVGLLKQKDVTGSGSNSISSQSLGHLESLEDLVSEGGINFSVGQRQLLVIARALLCGASIVILDEATAAVDADTDAFIQKVLRTEFGSATTITVAHRLNTIMDSDYILVMDDGRASEFGAPKTLLSRGGMFRDLVEAAALDSDDY</sequence>
<evidence type="ECO:0000256" key="13">
    <source>
        <dbReference type="SAM" id="Phobius"/>
    </source>
</evidence>
<feature type="domain" description="ABC transporter" evidence="14">
    <location>
        <begin position="1155"/>
        <end position="1403"/>
    </location>
</feature>
<dbReference type="FunFam" id="1.20.1560.10:FF:000020">
    <property type="entry name" value="ABC metal ion transporter"/>
    <property type="match status" value="1"/>
</dbReference>
<feature type="domain" description="ABC transporter" evidence="14">
    <location>
        <begin position="516"/>
        <end position="746"/>
    </location>
</feature>
<evidence type="ECO:0000256" key="4">
    <source>
        <dbReference type="ARBA" id="ARBA00022692"/>
    </source>
</evidence>
<dbReference type="EMBL" id="CAICTM010000058">
    <property type="protein sequence ID" value="CAB9499351.1"/>
    <property type="molecule type" value="Genomic_DNA"/>
</dbReference>
<dbReference type="SUPFAM" id="SSF52540">
    <property type="entry name" value="P-loop containing nucleoside triphosphate hydrolases"/>
    <property type="match status" value="2"/>
</dbReference>
<evidence type="ECO:0000256" key="2">
    <source>
        <dbReference type="ARBA" id="ARBA00022448"/>
    </source>
</evidence>
<feature type="domain" description="ABC transmembrane type-1" evidence="15">
    <location>
        <begin position="831"/>
        <end position="1116"/>
    </location>
</feature>
<feature type="transmembrane region" description="Helical" evidence="13">
    <location>
        <begin position="261"/>
        <end position="279"/>
    </location>
</feature>
<keyword evidence="17" id="KW-1185">Reference proteome</keyword>
<evidence type="ECO:0000256" key="3">
    <source>
        <dbReference type="ARBA" id="ARBA00022554"/>
    </source>
</evidence>
<dbReference type="CDD" id="cd03244">
    <property type="entry name" value="ABCC_MRP_domain2"/>
    <property type="match status" value="1"/>
</dbReference>
<evidence type="ECO:0000256" key="1">
    <source>
        <dbReference type="ARBA" id="ARBA00004128"/>
    </source>
</evidence>
<feature type="transmembrane region" description="Helical" evidence="13">
    <location>
        <begin position="949"/>
        <end position="982"/>
    </location>
</feature>
<evidence type="ECO:0000313" key="16">
    <source>
        <dbReference type="EMBL" id="CAB9499351.1"/>
    </source>
</evidence>
<dbReference type="CDD" id="cd18595">
    <property type="entry name" value="ABC_6TM_MRP1_2_3_6_D1_like"/>
    <property type="match status" value="1"/>
</dbReference>
<dbReference type="SUPFAM" id="SSF90123">
    <property type="entry name" value="ABC transporter transmembrane region"/>
    <property type="match status" value="2"/>
</dbReference>
<dbReference type="Gene3D" id="1.20.1560.10">
    <property type="entry name" value="ABC transporter type 1, transmembrane domain"/>
    <property type="match status" value="2"/>
</dbReference>
<protein>
    <submittedName>
        <fullName evidence="16">Oligomycin resistance ATP-dependent permease YOR1</fullName>
    </submittedName>
</protein>
<comment type="caution">
    <text evidence="16">The sequence shown here is derived from an EMBL/GenBank/DDBJ whole genome shotgun (WGS) entry which is preliminary data.</text>
</comment>
<dbReference type="Proteomes" id="UP001153069">
    <property type="component" value="Unassembled WGS sequence"/>
</dbReference>
<dbReference type="InterPro" id="IPR027417">
    <property type="entry name" value="P-loop_NTPase"/>
</dbReference>
<dbReference type="CDD" id="cd18603">
    <property type="entry name" value="ABC_6TM_MRP1_2_3_6_D2_like"/>
    <property type="match status" value="1"/>
</dbReference>
<gene>
    <name evidence="16" type="ORF">SEMRO_59_G034040.1</name>
</gene>
<dbReference type="InterPro" id="IPR003439">
    <property type="entry name" value="ABC_transporter-like_ATP-bd"/>
</dbReference>
<feature type="transmembrane region" description="Helical" evidence="13">
    <location>
        <begin position="831"/>
        <end position="851"/>
    </location>
</feature>
<keyword evidence="3" id="KW-0926">Vacuole</keyword>
<feature type="region of interest" description="Disordered" evidence="12">
    <location>
        <begin position="1"/>
        <end position="41"/>
    </location>
</feature>
<dbReference type="FunFam" id="3.40.50.300:FF:000997">
    <property type="entry name" value="Multidrug resistance-associated protein 1"/>
    <property type="match status" value="1"/>
</dbReference>
<evidence type="ECO:0000256" key="5">
    <source>
        <dbReference type="ARBA" id="ARBA00022737"/>
    </source>
</evidence>
<evidence type="ECO:0000313" key="17">
    <source>
        <dbReference type="Proteomes" id="UP001153069"/>
    </source>
</evidence>
<dbReference type="PROSITE" id="PS50929">
    <property type="entry name" value="ABC_TM1F"/>
    <property type="match status" value="2"/>
</dbReference>
<dbReference type="PANTHER" id="PTHR24223:SF443">
    <property type="entry name" value="MULTIDRUG-RESISTANCE LIKE PROTEIN 1, ISOFORM I"/>
    <property type="match status" value="1"/>
</dbReference>
<dbReference type="InterPro" id="IPR017871">
    <property type="entry name" value="ABC_transporter-like_CS"/>
</dbReference>
<feature type="transmembrane region" description="Helical" evidence="13">
    <location>
        <begin position="1087"/>
        <end position="1108"/>
    </location>
</feature>
<dbReference type="PROSITE" id="PS00211">
    <property type="entry name" value="ABC_TRANSPORTER_1"/>
    <property type="match status" value="2"/>
</dbReference>
<evidence type="ECO:0000256" key="12">
    <source>
        <dbReference type="SAM" id="MobiDB-lite"/>
    </source>
</evidence>
<keyword evidence="2" id="KW-0813">Transport</keyword>